<feature type="non-terminal residue" evidence="1">
    <location>
        <position position="661"/>
    </location>
</feature>
<accession>A0AC60NX28</accession>
<reference evidence="1 2" key="1">
    <citation type="journal article" date="2020" name="Cell">
        <title>Large-Scale Comparative Analyses of Tick Genomes Elucidate Their Genetic Diversity and Vector Capacities.</title>
        <authorList>
            <consortium name="Tick Genome and Microbiome Consortium (TIGMIC)"/>
            <person name="Jia N."/>
            <person name="Wang J."/>
            <person name="Shi W."/>
            <person name="Du L."/>
            <person name="Sun Y."/>
            <person name="Zhan W."/>
            <person name="Jiang J.F."/>
            <person name="Wang Q."/>
            <person name="Zhang B."/>
            <person name="Ji P."/>
            <person name="Bell-Sakyi L."/>
            <person name="Cui X.M."/>
            <person name="Yuan T.T."/>
            <person name="Jiang B.G."/>
            <person name="Yang W.F."/>
            <person name="Lam T.T."/>
            <person name="Chang Q.C."/>
            <person name="Ding S.J."/>
            <person name="Wang X.J."/>
            <person name="Zhu J.G."/>
            <person name="Ruan X.D."/>
            <person name="Zhao L."/>
            <person name="Wei J.T."/>
            <person name="Ye R.Z."/>
            <person name="Que T.C."/>
            <person name="Du C.H."/>
            <person name="Zhou Y.H."/>
            <person name="Cheng J.X."/>
            <person name="Dai P.F."/>
            <person name="Guo W.B."/>
            <person name="Han X.H."/>
            <person name="Huang E.J."/>
            <person name="Li L.F."/>
            <person name="Wei W."/>
            <person name="Gao Y.C."/>
            <person name="Liu J.Z."/>
            <person name="Shao H.Z."/>
            <person name="Wang X."/>
            <person name="Wang C.C."/>
            <person name="Yang T.C."/>
            <person name="Huo Q.B."/>
            <person name="Li W."/>
            <person name="Chen H.Y."/>
            <person name="Chen S.E."/>
            <person name="Zhou L.G."/>
            <person name="Ni X.B."/>
            <person name="Tian J.H."/>
            <person name="Sheng Y."/>
            <person name="Liu T."/>
            <person name="Pan Y.S."/>
            <person name="Xia L.Y."/>
            <person name="Li J."/>
            <person name="Zhao F."/>
            <person name="Cao W.C."/>
        </authorList>
    </citation>
    <scope>NUCLEOTIDE SEQUENCE [LARGE SCALE GENOMIC DNA]</scope>
    <source>
        <strain evidence="1">Iper-2018</strain>
    </source>
</reference>
<gene>
    <name evidence="1" type="ORF">HPB47_011237</name>
</gene>
<comment type="caution">
    <text evidence="1">The sequence shown here is derived from an EMBL/GenBank/DDBJ whole genome shotgun (WGS) entry which is preliminary data.</text>
</comment>
<sequence length="661" mass="68021">MTNTSGTRHAPVFSSSLDLHTVDNGILKHLYPELERPESWDVLVAHFLGVDHCGHWLGKNHPEMAAKLTQLDNVIRNVTSLLPDDALLVVMSDHGMTTDGDHGGETEDELEAVLFLYAKKPFLHADGSAHRNSGSAQTDEVVQVDFVPTLALLLGLPIPYSSIGTLMPQVFPVSSRAGDLLPLWLNVQQVARYLGDVPSFPLNSAARLSELRQLWDACLDGRPGSADRFSEASMAFLKDARHVAREVWATYDLPLMWGGLALALGGALLLVRLGCGTLDLQAVRGAALPLSPVAVCAVCWLVAPFSNSFSRSRGLGDVASSSVASSGFGGASVVQFRTRLQGLLLAARGGAPGGAEDAGALLALPRGAPRQPLRGERPAAHPVGARRLRFGARRTGVSLHPRRGVQGPAASRGEPHGGPEQGLPPGGHLRPGGSLAGAAQARRGSEQDLGDASGAASQLDDGAVAVGAGAVPCQPPCHPRRPAACPRRRAVAAVCAGGRELRARPLPAGGICAGLRPPLGRAPAFGPLGPRAELAAAGPAGLLCHGPPDDLLDGAVEGGLCRSPLGGAPHGPGYAQGAGQHLCGPPALCHQPAPAGHLPFGPESDGAHCHLLLCSAPASGVQHDGLLLAAATPPHGVGGVCAPPRLPSGVGRALPSRSPRR</sequence>
<organism evidence="1 2">
    <name type="scientific">Ixodes persulcatus</name>
    <name type="common">Taiga tick</name>
    <dbReference type="NCBI Taxonomy" id="34615"/>
    <lineage>
        <taxon>Eukaryota</taxon>
        <taxon>Metazoa</taxon>
        <taxon>Ecdysozoa</taxon>
        <taxon>Arthropoda</taxon>
        <taxon>Chelicerata</taxon>
        <taxon>Arachnida</taxon>
        <taxon>Acari</taxon>
        <taxon>Parasitiformes</taxon>
        <taxon>Ixodida</taxon>
        <taxon>Ixodoidea</taxon>
        <taxon>Ixodidae</taxon>
        <taxon>Ixodinae</taxon>
        <taxon>Ixodes</taxon>
    </lineage>
</organism>
<proteinExistence type="predicted"/>
<protein>
    <submittedName>
        <fullName evidence="1">Uncharacterized protein</fullName>
    </submittedName>
</protein>
<evidence type="ECO:0000313" key="2">
    <source>
        <dbReference type="Proteomes" id="UP000805193"/>
    </source>
</evidence>
<name>A0AC60NX28_IXOPE</name>
<dbReference type="Proteomes" id="UP000805193">
    <property type="component" value="Unassembled WGS sequence"/>
</dbReference>
<keyword evidence="2" id="KW-1185">Reference proteome</keyword>
<dbReference type="EMBL" id="JABSTQ010011417">
    <property type="protein sequence ID" value="KAG0411633.1"/>
    <property type="molecule type" value="Genomic_DNA"/>
</dbReference>
<evidence type="ECO:0000313" key="1">
    <source>
        <dbReference type="EMBL" id="KAG0411633.1"/>
    </source>
</evidence>